<name>A0A8S5PW10_9CAUD</name>
<evidence type="ECO:0000313" key="3">
    <source>
        <dbReference type="EMBL" id="DAE10468.1"/>
    </source>
</evidence>
<reference evidence="3" key="1">
    <citation type="journal article" date="2021" name="Proc. Natl. Acad. Sci. U.S.A.">
        <title>A Catalog of Tens of Thousands of Viruses from Human Metagenomes Reveals Hidden Associations with Chronic Diseases.</title>
        <authorList>
            <person name="Tisza M.J."/>
            <person name="Buck C.B."/>
        </authorList>
    </citation>
    <scope>NUCLEOTIDE SEQUENCE</scope>
    <source>
        <strain evidence="3">CtcLF7</strain>
    </source>
</reference>
<dbReference type="EMBL" id="BK015511">
    <property type="protein sequence ID" value="DAE10468.1"/>
    <property type="molecule type" value="Genomic_DNA"/>
</dbReference>
<dbReference type="SUPFAM" id="SSF53955">
    <property type="entry name" value="Lysozyme-like"/>
    <property type="match status" value="1"/>
</dbReference>
<feature type="domain" description="TtsA-like Glycoside hydrolase family 108" evidence="1">
    <location>
        <begin position="13"/>
        <end position="110"/>
    </location>
</feature>
<dbReference type="Pfam" id="PF09374">
    <property type="entry name" value="PG_binding_3"/>
    <property type="match status" value="1"/>
</dbReference>
<accession>A0A8S5PW10</accession>
<dbReference type="Gene3D" id="1.20.141.10">
    <property type="entry name" value="Chitosanase, subunit A, domain 1"/>
    <property type="match status" value="1"/>
</dbReference>
<dbReference type="InterPro" id="IPR023346">
    <property type="entry name" value="Lysozyme-like_dom_sf"/>
</dbReference>
<proteinExistence type="predicted"/>
<evidence type="ECO:0000259" key="1">
    <source>
        <dbReference type="Pfam" id="PF05838"/>
    </source>
</evidence>
<dbReference type="Pfam" id="PF05838">
    <property type="entry name" value="Glyco_hydro_108"/>
    <property type="match status" value="1"/>
</dbReference>
<evidence type="ECO:0000259" key="2">
    <source>
        <dbReference type="Pfam" id="PF09374"/>
    </source>
</evidence>
<sequence>MADFSIAYAPLAGFEGGWCNVQRDSGGETYAGIARRYWPGWPGWKIIDGEKDHSSFASGASAFTRHLATVPGLSDLVSGWYRSEWWDRLGLAALPQDLANEIFEQSVNLGKGGSGKKVQLVCNAFNRARAGNSLFADLNVDGVIGPRTLDALAALLARRTDEKALVHALNCMQGAHYIELAARNPSQRKFTDGWMKRTHCPD</sequence>
<dbReference type="InterPro" id="IPR008565">
    <property type="entry name" value="TtsA-like_GH18_dom"/>
</dbReference>
<dbReference type="InterPro" id="IPR018537">
    <property type="entry name" value="Peptidoglycan-bd_3"/>
</dbReference>
<organism evidence="3">
    <name type="scientific">Caudovirales sp. ctcLF7</name>
    <dbReference type="NCBI Taxonomy" id="2825768"/>
    <lineage>
        <taxon>Viruses</taxon>
        <taxon>Duplodnaviria</taxon>
        <taxon>Heunggongvirae</taxon>
        <taxon>Uroviricota</taxon>
        <taxon>Caudoviricetes</taxon>
    </lineage>
</organism>
<feature type="domain" description="Peptidoglycan binding" evidence="2">
    <location>
        <begin position="133"/>
        <end position="198"/>
    </location>
</feature>
<protein>
    <submittedName>
        <fullName evidence="3">Lysozyme</fullName>
    </submittedName>
</protein>